<comment type="similarity">
    <text evidence="3">In the N-terminal section; belongs to the leguminous lectin family.</text>
</comment>
<evidence type="ECO:0000256" key="1">
    <source>
        <dbReference type="ARBA" id="ARBA00004479"/>
    </source>
</evidence>
<evidence type="ECO:0000256" key="5">
    <source>
        <dbReference type="ARBA" id="ARBA00022692"/>
    </source>
</evidence>
<protein>
    <recommendedName>
        <fullName evidence="17">Protein kinase domain-containing protein</fullName>
    </recommendedName>
</protein>
<evidence type="ECO:0000256" key="8">
    <source>
        <dbReference type="ARBA" id="ARBA00022741"/>
    </source>
</evidence>
<dbReference type="InterPro" id="IPR013320">
    <property type="entry name" value="ConA-like_dom_sf"/>
</dbReference>
<dbReference type="InterPro" id="IPR050528">
    <property type="entry name" value="L-type_Lectin-RKs"/>
</dbReference>
<dbReference type="Gene3D" id="2.60.120.200">
    <property type="match status" value="1"/>
</dbReference>
<dbReference type="GO" id="GO:0006952">
    <property type="term" value="P:defense response"/>
    <property type="evidence" value="ECO:0007669"/>
    <property type="project" value="UniProtKB-ARBA"/>
</dbReference>
<keyword evidence="8 13" id="KW-0547">Nucleotide-binding</keyword>
<evidence type="ECO:0000256" key="12">
    <source>
        <dbReference type="ARBA" id="ARBA00023170"/>
    </source>
</evidence>
<evidence type="ECO:0000256" key="10">
    <source>
        <dbReference type="ARBA" id="ARBA00022989"/>
    </source>
</evidence>
<feature type="binding site" evidence="13">
    <location>
        <position position="416"/>
    </location>
    <ligand>
        <name>ATP</name>
        <dbReference type="ChEBI" id="CHEBI:30616"/>
    </ligand>
</feature>
<dbReference type="Gene3D" id="3.30.200.20">
    <property type="entry name" value="Phosphorylase Kinase, domain 1"/>
    <property type="match status" value="1"/>
</dbReference>
<keyword evidence="7" id="KW-0430">Lectin</keyword>
<dbReference type="GO" id="GO:0051707">
    <property type="term" value="P:response to other organism"/>
    <property type="evidence" value="ECO:0007669"/>
    <property type="project" value="UniProtKB-ARBA"/>
</dbReference>
<feature type="compositionally biased region" description="Polar residues" evidence="14">
    <location>
        <begin position="273"/>
        <end position="286"/>
    </location>
</feature>
<comment type="similarity">
    <text evidence="4">In the C-terminal section; belongs to the protein kinase superfamily. Ser/Thr protein kinase family.</text>
</comment>
<dbReference type="GO" id="GO:0016020">
    <property type="term" value="C:membrane"/>
    <property type="evidence" value="ECO:0007669"/>
    <property type="project" value="UniProtKB-SubCell"/>
</dbReference>
<comment type="caution">
    <text evidence="18">The sequence shown here is derived from an EMBL/GenBank/DDBJ whole genome shotgun (WGS) entry which is preliminary data.</text>
</comment>
<evidence type="ECO:0000313" key="18">
    <source>
        <dbReference type="EMBL" id="KAK9938000.1"/>
    </source>
</evidence>
<name>A0AAW1XMP0_RUBAR</name>
<dbReference type="InterPro" id="IPR000719">
    <property type="entry name" value="Prot_kinase_dom"/>
</dbReference>
<keyword evidence="5 15" id="KW-0812">Transmembrane</keyword>
<dbReference type="InterPro" id="IPR017441">
    <property type="entry name" value="Protein_kinase_ATP_BS"/>
</dbReference>
<keyword evidence="12" id="KW-0675">Receptor</keyword>
<evidence type="ECO:0000256" key="3">
    <source>
        <dbReference type="ARBA" id="ARBA00008536"/>
    </source>
</evidence>
<evidence type="ECO:0000259" key="17">
    <source>
        <dbReference type="PROSITE" id="PS50011"/>
    </source>
</evidence>
<dbReference type="InterPro" id="IPR001245">
    <property type="entry name" value="Ser-Thr/Tyr_kinase_cat_dom"/>
</dbReference>
<reference evidence="18 19" key="1">
    <citation type="journal article" date="2023" name="G3 (Bethesda)">
        <title>A chromosome-length genome assembly and annotation of blackberry (Rubus argutus, cv. 'Hillquist').</title>
        <authorList>
            <person name="Bruna T."/>
            <person name="Aryal R."/>
            <person name="Dudchenko O."/>
            <person name="Sargent D.J."/>
            <person name="Mead D."/>
            <person name="Buti M."/>
            <person name="Cavallini A."/>
            <person name="Hytonen T."/>
            <person name="Andres J."/>
            <person name="Pham M."/>
            <person name="Weisz D."/>
            <person name="Mascagni F."/>
            <person name="Usai G."/>
            <person name="Natali L."/>
            <person name="Bassil N."/>
            <person name="Fernandez G.E."/>
            <person name="Lomsadze A."/>
            <person name="Armour M."/>
            <person name="Olukolu B."/>
            <person name="Poorten T."/>
            <person name="Britton C."/>
            <person name="Davik J."/>
            <person name="Ashrafi H."/>
            <person name="Aiden E.L."/>
            <person name="Borodovsky M."/>
            <person name="Worthington M."/>
        </authorList>
    </citation>
    <scope>NUCLEOTIDE SEQUENCE [LARGE SCALE GENOMIC DNA]</scope>
    <source>
        <strain evidence="18">PI 553951</strain>
    </source>
</reference>
<feature type="transmembrane region" description="Helical" evidence="15">
    <location>
        <begin position="309"/>
        <end position="330"/>
    </location>
</feature>
<evidence type="ECO:0000313" key="19">
    <source>
        <dbReference type="Proteomes" id="UP001457282"/>
    </source>
</evidence>
<organism evidence="18 19">
    <name type="scientific">Rubus argutus</name>
    <name type="common">Southern blackberry</name>
    <dbReference type="NCBI Taxonomy" id="59490"/>
    <lineage>
        <taxon>Eukaryota</taxon>
        <taxon>Viridiplantae</taxon>
        <taxon>Streptophyta</taxon>
        <taxon>Embryophyta</taxon>
        <taxon>Tracheophyta</taxon>
        <taxon>Spermatophyta</taxon>
        <taxon>Magnoliopsida</taxon>
        <taxon>eudicotyledons</taxon>
        <taxon>Gunneridae</taxon>
        <taxon>Pentapetalae</taxon>
        <taxon>rosids</taxon>
        <taxon>fabids</taxon>
        <taxon>Rosales</taxon>
        <taxon>Rosaceae</taxon>
        <taxon>Rosoideae</taxon>
        <taxon>Rosoideae incertae sedis</taxon>
        <taxon>Rubus</taxon>
    </lineage>
</organism>
<dbReference type="InterPro" id="IPR001220">
    <property type="entry name" value="Legume_lectin_dom"/>
</dbReference>
<keyword evidence="9 13" id="KW-0067">ATP-binding</keyword>
<keyword evidence="19" id="KW-1185">Reference proteome</keyword>
<evidence type="ECO:0000256" key="4">
    <source>
        <dbReference type="ARBA" id="ARBA00010217"/>
    </source>
</evidence>
<dbReference type="Proteomes" id="UP001457282">
    <property type="component" value="Unassembled WGS sequence"/>
</dbReference>
<dbReference type="InterPro" id="IPR011009">
    <property type="entry name" value="Kinase-like_dom_sf"/>
</dbReference>
<dbReference type="PANTHER" id="PTHR27007">
    <property type="match status" value="1"/>
</dbReference>
<comment type="similarity">
    <text evidence="2">Belongs to the leguminous lectin family.</text>
</comment>
<feature type="domain" description="Protein kinase" evidence="17">
    <location>
        <begin position="386"/>
        <end position="495"/>
    </location>
</feature>
<dbReference type="EMBL" id="JBEDUW010000003">
    <property type="protein sequence ID" value="KAK9938000.1"/>
    <property type="molecule type" value="Genomic_DNA"/>
</dbReference>
<dbReference type="FunFam" id="3.30.200.20:FF:000168">
    <property type="entry name" value="L-type lectin-domain containing receptor kinase IX.1"/>
    <property type="match status" value="1"/>
</dbReference>
<dbReference type="PROSITE" id="PS50011">
    <property type="entry name" value="PROTEIN_KINASE_DOM"/>
    <property type="match status" value="1"/>
</dbReference>
<dbReference type="GO" id="GO:0004672">
    <property type="term" value="F:protein kinase activity"/>
    <property type="evidence" value="ECO:0007669"/>
    <property type="project" value="InterPro"/>
</dbReference>
<evidence type="ECO:0000256" key="2">
    <source>
        <dbReference type="ARBA" id="ARBA00007606"/>
    </source>
</evidence>
<keyword evidence="10 15" id="KW-1133">Transmembrane helix</keyword>
<feature type="signal peptide" evidence="16">
    <location>
        <begin position="1"/>
        <end position="29"/>
    </location>
</feature>
<comment type="subcellular location">
    <subcellularLocation>
        <location evidence="1">Membrane</location>
        <topology evidence="1">Single-pass type I membrane protein</topology>
    </subcellularLocation>
</comment>
<evidence type="ECO:0000256" key="9">
    <source>
        <dbReference type="ARBA" id="ARBA00022840"/>
    </source>
</evidence>
<dbReference type="SUPFAM" id="SSF49899">
    <property type="entry name" value="Concanavalin A-like lectins/glucanases"/>
    <property type="match status" value="1"/>
</dbReference>
<dbReference type="Pfam" id="PF07714">
    <property type="entry name" value="PK_Tyr_Ser-Thr"/>
    <property type="match status" value="1"/>
</dbReference>
<dbReference type="SUPFAM" id="SSF56112">
    <property type="entry name" value="Protein kinase-like (PK-like)"/>
    <property type="match status" value="1"/>
</dbReference>
<evidence type="ECO:0000256" key="11">
    <source>
        <dbReference type="ARBA" id="ARBA00023136"/>
    </source>
</evidence>
<evidence type="ECO:0000256" key="6">
    <source>
        <dbReference type="ARBA" id="ARBA00022729"/>
    </source>
</evidence>
<evidence type="ECO:0000256" key="16">
    <source>
        <dbReference type="SAM" id="SignalP"/>
    </source>
</evidence>
<keyword evidence="6 16" id="KW-0732">Signal</keyword>
<evidence type="ECO:0000256" key="15">
    <source>
        <dbReference type="SAM" id="Phobius"/>
    </source>
</evidence>
<dbReference type="Pfam" id="PF00139">
    <property type="entry name" value="Lectin_legB"/>
    <property type="match status" value="1"/>
</dbReference>
<evidence type="ECO:0000256" key="7">
    <source>
        <dbReference type="ARBA" id="ARBA00022734"/>
    </source>
</evidence>
<dbReference type="GO" id="GO:0030246">
    <property type="term" value="F:carbohydrate binding"/>
    <property type="evidence" value="ECO:0007669"/>
    <property type="project" value="UniProtKB-KW"/>
</dbReference>
<accession>A0AAW1XMP0</accession>
<dbReference type="PROSITE" id="PS00107">
    <property type="entry name" value="PROTEIN_KINASE_ATP"/>
    <property type="match status" value="1"/>
</dbReference>
<gene>
    <name evidence="18" type="ORF">M0R45_014763</name>
</gene>
<dbReference type="CDD" id="cd06899">
    <property type="entry name" value="lectin_legume_LecRK_Arcelin_ConA"/>
    <property type="match status" value="1"/>
</dbReference>
<keyword evidence="11 15" id="KW-0472">Membrane</keyword>
<feature type="region of interest" description="Disordered" evidence="14">
    <location>
        <begin position="269"/>
        <end position="300"/>
    </location>
</feature>
<dbReference type="GO" id="GO:0005524">
    <property type="term" value="F:ATP binding"/>
    <property type="evidence" value="ECO:0007669"/>
    <property type="project" value="UniProtKB-UniRule"/>
</dbReference>
<evidence type="ECO:0000256" key="13">
    <source>
        <dbReference type="PROSITE-ProRule" id="PRU10141"/>
    </source>
</evidence>
<proteinExistence type="inferred from homology"/>
<feature type="chain" id="PRO_5043632152" description="Protein kinase domain-containing protein" evidence="16">
    <location>
        <begin position="30"/>
        <end position="495"/>
    </location>
</feature>
<sequence length="495" mass="54097">MEAVHIRSQKLDFLLLILLSFLLAPYATPLTFDFPSFSADDIFVEGDATIDAQFISLTKSSAEQVQNGRSVGRATYSKPFLVREPIDFTTDFVFTINPASQKSYGDGLAFFIAANGSLLEGTVGSASSLGLPVDDQHPFVAVKFDINSSGYSVGIGINSDESSKLVTMPGVTVEGQQNSASVSYDSGTQRLSASVTTTYGESGSSHAEGNLYKTVNMEYYFPADRVILVGFSASTGSSAFAQHKITSWKFTSTSLQNAAALVPASTPVKKNDSVVTSGQTSNNESQVVLPAPGPSSKAESTKHRIPPTVVIVSITIGGIILLGLFVWFMLRIRKSKIKESIAEQPIERISISIAEQPIGHSNDVQFEGIGPRKFSYNELAWATSDFDKGKKLGEGGFGEVYRGRIDDDLNPDVAVKRISPESRQGRTEYEAEVKIISKLQHRHLVQLIGWCHENEKFLLVYKFIPNGSLDTHLFKETPLIWEVRYRIVKELALVI</sequence>
<evidence type="ECO:0000256" key="14">
    <source>
        <dbReference type="SAM" id="MobiDB-lite"/>
    </source>
</evidence>
<dbReference type="AlphaFoldDB" id="A0AAW1XMP0"/>